<evidence type="ECO:0000313" key="14">
    <source>
        <dbReference type="EMBL" id="CAI8040593.1"/>
    </source>
</evidence>
<feature type="compositionally biased region" description="Low complexity" evidence="11">
    <location>
        <begin position="377"/>
        <end position="386"/>
    </location>
</feature>
<protein>
    <submittedName>
        <fullName evidence="14">Protein maelstrom homolog</fullName>
    </submittedName>
</protein>
<dbReference type="PANTHER" id="PTHR21358:SF4">
    <property type="entry name" value="PROTEIN MAELSTROM HOMOLOG"/>
    <property type="match status" value="1"/>
</dbReference>
<evidence type="ECO:0000313" key="15">
    <source>
        <dbReference type="Proteomes" id="UP001174909"/>
    </source>
</evidence>
<evidence type="ECO:0000256" key="2">
    <source>
        <dbReference type="ARBA" id="ARBA00004496"/>
    </source>
</evidence>
<dbReference type="CDD" id="cd21992">
    <property type="entry name" value="HMG-box_MAEL"/>
    <property type="match status" value="1"/>
</dbReference>
<keyword evidence="10" id="KW-0469">Meiosis</keyword>
<proteinExistence type="inferred from homology"/>
<dbReference type="PANTHER" id="PTHR21358">
    <property type="entry name" value="PROTEIN MAELSTROM HOMOLOG"/>
    <property type="match status" value="1"/>
</dbReference>
<dbReference type="SUPFAM" id="SSF47095">
    <property type="entry name" value="HMG-box"/>
    <property type="match status" value="1"/>
</dbReference>
<dbReference type="GO" id="GO:0007140">
    <property type="term" value="P:male meiotic nuclear division"/>
    <property type="evidence" value="ECO:0007669"/>
    <property type="project" value="TreeGrafter"/>
</dbReference>
<evidence type="ECO:0000256" key="7">
    <source>
        <dbReference type="ARBA" id="ARBA00023125"/>
    </source>
</evidence>
<keyword evidence="4" id="KW-0217">Developmental protein</keyword>
<feature type="compositionally biased region" description="Pro residues" evidence="11">
    <location>
        <begin position="365"/>
        <end position="376"/>
    </location>
</feature>
<feature type="compositionally biased region" description="Basic and acidic residues" evidence="11">
    <location>
        <begin position="417"/>
        <end position="427"/>
    </location>
</feature>
<dbReference type="Proteomes" id="UP001174909">
    <property type="component" value="Unassembled WGS sequence"/>
</dbReference>
<evidence type="ECO:0000256" key="8">
    <source>
        <dbReference type="ARBA" id="ARBA00023158"/>
    </source>
</evidence>
<keyword evidence="5" id="KW-0963">Cytoplasm</keyword>
<dbReference type="AlphaFoldDB" id="A0AA35T415"/>
<dbReference type="GO" id="GO:0043565">
    <property type="term" value="F:sequence-specific DNA binding"/>
    <property type="evidence" value="ECO:0007669"/>
    <property type="project" value="TreeGrafter"/>
</dbReference>
<feature type="domain" description="Maelstrom" evidence="13">
    <location>
        <begin position="140"/>
        <end position="336"/>
    </location>
</feature>
<keyword evidence="15" id="KW-1185">Reference proteome</keyword>
<name>A0AA35T415_GEOBA</name>
<comment type="similarity">
    <text evidence="3">Belongs to the maelstrom family.</text>
</comment>
<dbReference type="GO" id="GO:0005634">
    <property type="term" value="C:nucleus"/>
    <property type="evidence" value="ECO:0007669"/>
    <property type="project" value="UniProtKB-SubCell"/>
</dbReference>
<keyword evidence="7" id="KW-0238">DNA-binding</keyword>
<evidence type="ECO:0000256" key="9">
    <source>
        <dbReference type="ARBA" id="ARBA00023242"/>
    </source>
</evidence>
<reference evidence="14" key="1">
    <citation type="submission" date="2023-03" db="EMBL/GenBank/DDBJ databases">
        <authorList>
            <person name="Steffen K."/>
            <person name="Cardenas P."/>
        </authorList>
    </citation>
    <scope>NUCLEOTIDE SEQUENCE</scope>
</reference>
<keyword evidence="9" id="KW-0539">Nucleus</keyword>
<keyword evidence="8" id="KW-0943">RNA-mediated gene silencing</keyword>
<dbReference type="Pfam" id="PF13017">
    <property type="entry name" value="Maelstrom"/>
    <property type="match status" value="1"/>
</dbReference>
<comment type="caution">
    <text evidence="14">The sequence shown here is derived from an EMBL/GenBank/DDBJ whole genome shotgun (WGS) entry which is preliminary data.</text>
</comment>
<feature type="compositionally biased region" description="Low complexity" evidence="11">
    <location>
        <begin position="343"/>
        <end position="362"/>
    </location>
</feature>
<dbReference type="InterPro" id="IPR009071">
    <property type="entry name" value="HMG_box_dom"/>
</dbReference>
<evidence type="ECO:0000256" key="1">
    <source>
        <dbReference type="ARBA" id="ARBA00004123"/>
    </source>
</evidence>
<dbReference type="GO" id="GO:0060964">
    <property type="term" value="P:regulation of miRNA-mediated gene silencing"/>
    <property type="evidence" value="ECO:0007669"/>
    <property type="project" value="InterPro"/>
</dbReference>
<accession>A0AA35T415</accession>
<gene>
    <name evidence="14" type="ORF">GBAR_LOCUS22613</name>
</gene>
<evidence type="ECO:0000256" key="10">
    <source>
        <dbReference type="ARBA" id="ARBA00023254"/>
    </source>
</evidence>
<evidence type="ECO:0000259" key="13">
    <source>
        <dbReference type="Pfam" id="PF13017"/>
    </source>
</evidence>
<dbReference type="GO" id="GO:0045892">
    <property type="term" value="P:negative regulation of DNA-templated transcription"/>
    <property type="evidence" value="ECO:0007669"/>
    <property type="project" value="TreeGrafter"/>
</dbReference>
<evidence type="ECO:0000256" key="6">
    <source>
        <dbReference type="ARBA" id="ARBA00022782"/>
    </source>
</evidence>
<dbReference type="Gene3D" id="1.10.30.10">
    <property type="entry name" value="High mobility group box domain"/>
    <property type="match status" value="1"/>
</dbReference>
<dbReference type="GO" id="GO:0030154">
    <property type="term" value="P:cell differentiation"/>
    <property type="evidence" value="ECO:0007669"/>
    <property type="project" value="UniProtKB-KW"/>
</dbReference>
<dbReference type="Pfam" id="PF09011">
    <property type="entry name" value="HMG_box_2"/>
    <property type="match status" value="1"/>
</dbReference>
<evidence type="ECO:0000256" key="4">
    <source>
        <dbReference type="ARBA" id="ARBA00022473"/>
    </source>
</evidence>
<dbReference type="GO" id="GO:0043186">
    <property type="term" value="C:P granule"/>
    <property type="evidence" value="ECO:0007669"/>
    <property type="project" value="TreeGrafter"/>
</dbReference>
<feature type="domain" description="HMG box" evidence="12">
    <location>
        <begin position="3"/>
        <end position="62"/>
    </location>
</feature>
<keyword evidence="6" id="KW-0221">Differentiation</keyword>
<dbReference type="EMBL" id="CASHTH010003118">
    <property type="protein sequence ID" value="CAI8040593.1"/>
    <property type="molecule type" value="Genomic_DNA"/>
</dbReference>
<organism evidence="14 15">
    <name type="scientific">Geodia barretti</name>
    <name type="common">Barrett's horny sponge</name>
    <dbReference type="NCBI Taxonomy" id="519541"/>
    <lineage>
        <taxon>Eukaryota</taxon>
        <taxon>Metazoa</taxon>
        <taxon>Porifera</taxon>
        <taxon>Demospongiae</taxon>
        <taxon>Heteroscleromorpha</taxon>
        <taxon>Tetractinellida</taxon>
        <taxon>Astrophorina</taxon>
        <taxon>Geodiidae</taxon>
        <taxon>Geodia</taxon>
    </lineage>
</organism>
<feature type="region of interest" description="Disordered" evidence="11">
    <location>
        <begin position="341"/>
        <end position="427"/>
    </location>
</feature>
<dbReference type="GO" id="GO:0007283">
    <property type="term" value="P:spermatogenesis"/>
    <property type="evidence" value="ECO:0007669"/>
    <property type="project" value="TreeGrafter"/>
</dbReference>
<dbReference type="InterPro" id="IPR024970">
    <property type="entry name" value="Maelstrom"/>
</dbReference>
<dbReference type="InterPro" id="IPR036910">
    <property type="entry name" value="HMG_box_dom_sf"/>
</dbReference>
<dbReference type="GO" id="GO:0031047">
    <property type="term" value="P:regulatory ncRNA-mediated gene silencing"/>
    <property type="evidence" value="ECO:0007669"/>
    <property type="project" value="UniProtKB-KW"/>
</dbReference>
<evidence type="ECO:0000259" key="12">
    <source>
        <dbReference type="Pfam" id="PF09011"/>
    </source>
</evidence>
<dbReference type="InterPro" id="IPR039259">
    <property type="entry name" value="Protein_maelstrom"/>
</dbReference>
<sequence>MSRKKQQANGFALFMRDMQTDLREQGRSVPMRDMPVLAGPKWAKLPAMEKAMYNARAKAEKRGGVGSEVMYVSPRQGVMDCTGELLSERRDLAVELEERRHRERAMIKASLTSGSAVMLTNFFLIDIQSLCEISDKPHARYQPCEIALVDFTLHSGICRTFHRFIAPGPLPLGYRYEAQRCSEATHEIPISGFDQAMDDYRQLVWEVESFISPEGSRDIPALFASRDNALRVEWCLEWLASKAGIRNRLDRVYEVEALLCELSSHTDGRGPTIHQAKDFLGTTVYDHSMGTRCEWHEERENRHCSLAVVNKYSYVLSDTLCPKYNISLSLGHLPPQSLNQPDYTTFTPSSFSSKRPSYSGSRATSPPPSPFPPSPLPSSSSSSSSSHYHMKGVAGVSQQMEGMSLLGRGRGRGRGFVYREPRSVGQN</sequence>
<comment type="subcellular location">
    <subcellularLocation>
        <location evidence="2">Cytoplasm</location>
    </subcellularLocation>
    <subcellularLocation>
        <location evidence="1">Nucleus</location>
    </subcellularLocation>
</comment>
<evidence type="ECO:0000256" key="11">
    <source>
        <dbReference type="SAM" id="MobiDB-lite"/>
    </source>
</evidence>
<evidence type="ECO:0000256" key="3">
    <source>
        <dbReference type="ARBA" id="ARBA00007057"/>
    </source>
</evidence>
<evidence type="ECO:0000256" key="5">
    <source>
        <dbReference type="ARBA" id="ARBA00022490"/>
    </source>
</evidence>